<gene>
    <name evidence="2" type="ORF">NDU88_007448</name>
</gene>
<feature type="compositionally biased region" description="Polar residues" evidence="1">
    <location>
        <begin position="89"/>
        <end position="100"/>
    </location>
</feature>
<keyword evidence="3" id="KW-1185">Reference proteome</keyword>
<feature type="region of interest" description="Disordered" evidence="1">
    <location>
        <begin position="39"/>
        <end position="66"/>
    </location>
</feature>
<reference evidence="2" key="1">
    <citation type="journal article" date="2022" name="bioRxiv">
        <title>Sequencing and chromosome-scale assembly of the giantPleurodeles waltlgenome.</title>
        <authorList>
            <person name="Brown T."/>
            <person name="Elewa A."/>
            <person name="Iarovenko S."/>
            <person name="Subramanian E."/>
            <person name="Araus A.J."/>
            <person name="Petzold A."/>
            <person name="Susuki M."/>
            <person name="Suzuki K.-i.T."/>
            <person name="Hayashi T."/>
            <person name="Toyoda A."/>
            <person name="Oliveira C."/>
            <person name="Osipova E."/>
            <person name="Leigh N.D."/>
            <person name="Simon A."/>
            <person name="Yun M.H."/>
        </authorList>
    </citation>
    <scope>NUCLEOTIDE SEQUENCE</scope>
    <source>
        <strain evidence="2">20211129_DDA</strain>
        <tissue evidence="2">Liver</tissue>
    </source>
</reference>
<protein>
    <submittedName>
        <fullName evidence="2">Uncharacterized protein</fullName>
    </submittedName>
</protein>
<dbReference type="AlphaFoldDB" id="A0AAV7MG51"/>
<sequence length="135" mass="15102">MDPKRARSASNTIMSKEDLRSLSELWRMAKTHSMDWALQKLSGAPKKNPQSGQDHPFQSIRERSQRITGIPFQGLQRHAALNQRTQLLRESPQGIPQQKSAKGRVVNATQAAKAQSNPREPGPQEGLSLGQTRLR</sequence>
<evidence type="ECO:0000313" key="2">
    <source>
        <dbReference type="EMBL" id="KAJ1102398.1"/>
    </source>
</evidence>
<accession>A0AAV7MG51</accession>
<dbReference type="EMBL" id="JANPWB010000014">
    <property type="protein sequence ID" value="KAJ1102398.1"/>
    <property type="molecule type" value="Genomic_DNA"/>
</dbReference>
<name>A0AAV7MG51_PLEWA</name>
<proteinExistence type="predicted"/>
<feature type="region of interest" description="Disordered" evidence="1">
    <location>
        <begin position="89"/>
        <end position="135"/>
    </location>
</feature>
<evidence type="ECO:0000313" key="3">
    <source>
        <dbReference type="Proteomes" id="UP001066276"/>
    </source>
</evidence>
<comment type="caution">
    <text evidence="2">The sequence shown here is derived from an EMBL/GenBank/DDBJ whole genome shotgun (WGS) entry which is preliminary data.</text>
</comment>
<organism evidence="2 3">
    <name type="scientific">Pleurodeles waltl</name>
    <name type="common">Iberian ribbed newt</name>
    <dbReference type="NCBI Taxonomy" id="8319"/>
    <lineage>
        <taxon>Eukaryota</taxon>
        <taxon>Metazoa</taxon>
        <taxon>Chordata</taxon>
        <taxon>Craniata</taxon>
        <taxon>Vertebrata</taxon>
        <taxon>Euteleostomi</taxon>
        <taxon>Amphibia</taxon>
        <taxon>Batrachia</taxon>
        <taxon>Caudata</taxon>
        <taxon>Salamandroidea</taxon>
        <taxon>Salamandridae</taxon>
        <taxon>Pleurodelinae</taxon>
        <taxon>Pleurodeles</taxon>
    </lineage>
</organism>
<dbReference type="Proteomes" id="UP001066276">
    <property type="component" value="Chromosome 10"/>
</dbReference>
<feature type="compositionally biased region" description="Polar residues" evidence="1">
    <location>
        <begin position="107"/>
        <end position="118"/>
    </location>
</feature>
<evidence type="ECO:0000256" key="1">
    <source>
        <dbReference type="SAM" id="MobiDB-lite"/>
    </source>
</evidence>